<name>A0A087TUD2_STEMI</name>
<accession>A0A087TUD2</accession>
<keyword evidence="3" id="KW-1185">Reference proteome</keyword>
<evidence type="ECO:0000313" key="3">
    <source>
        <dbReference type="Proteomes" id="UP000054359"/>
    </source>
</evidence>
<feature type="non-terminal residue" evidence="2">
    <location>
        <position position="69"/>
    </location>
</feature>
<feature type="signal peptide" evidence="1">
    <location>
        <begin position="1"/>
        <end position="17"/>
    </location>
</feature>
<dbReference type="EMBL" id="KK116781">
    <property type="protein sequence ID" value="KFM68721.1"/>
    <property type="molecule type" value="Genomic_DNA"/>
</dbReference>
<dbReference type="Proteomes" id="UP000054359">
    <property type="component" value="Unassembled WGS sequence"/>
</dbReference>
<proteinExistence type="predicted"/>
<dbReference type="AlphaFoldDB" id="A0A087TUD2"/>
<feature type="chain" id="PRO_5001829903" evidence="1">
    <location>
        <begin position="18"/>
        <end position="69"/>
    </location>
</feature>
<reference evidence="2 3" key="1">
    <citation type="submission" date="2013-11" db="EMBL/GenBank/DDBJ databases">
        <title>Genome sequencing of Stegodyphus mimosarum.</title>
        <authorList>
            <person name="Bechsgaard J."/>
        </authorList>
    </citation>
    <scope>NUCLEOTIDE SEQUENCE [LARGE SCALE GENOMIC DNA]</scope>
</reference>
<protein>
    <submittedName>
        <fullName evidence="2">Uncharacterized protein</fullName>
    </submittedName>
</protein>
<keyword evidence="1" id="KW-0732">Signal</keyword>
<evidence type="ECO:0000256" key="1">
    <source>
        <dbReference type="SAM" id="SignalP"/>
    </source>
</evidence>
<sequence>MMKTAIILLALVTTVYCSHYDVIYHKTHYGHGDGISYRFFKKYQGHSNDYGYGGADGTHYDYDGHGYGY</sequence>
<gene>
    <name evidence="2" type="ORF">X975_18607</name>
</gene>
<organism evidence="2 3">
    <name type="scientific">Stegodyphus mimosarum</name>
    <name type="common">African social velvet spider</name>
    <dbReference type="NCBI Taxonomy" id="407821"/>
    <lineage>
        <taxon>Eukaryota</taxon>
        <taxon>Metazoa</taxon>
        <taxon>Ecdysozoa</taxon>
        <taxon>Arthropoda</taxon>
        <taxon>Chelicerata</taxon>
        <taxon>Arachnida</taxon>
        <taxon>Araneae</taxon>
        <taxon>Araneomorphae</taxon>
        <taxon>Entelegynae</taxon>
        <taxon>Eresoidea</taxon>
        <taxon>Eresidae</taxon>
        <taxon>Stegodyphus</taxon>
    </lineage>
</organism>
<evidence type="ECO:0000313" key="2">
    <source>
        <dbReference type="EMBL" id="KFM68721.1"/>
    </source>
</evidence>